<dbReference type="PANTHER" id="PTHR43133">
    <property type="entry name" value="RNA POLYMERASE ECF-TYPE SIGMA FACTO"/>
    <property type="match status" value="1"/>
</dbReference>
<evidence type="ECO:0000259" key="7">
    <source>
        <dbReference type="Pfam" id="PF04542"/>
    </source>
</evidence>
<dbReference type="GO" id="GO:0006352">
    <property type="term" value="P:DNA-templated transcription initiation"/>
    <property type="evidence" value="ECO:0007669"/>
    <property type="project" value="InterPro"/>
</dbReference>
<dbReference type="InterPro" id="IPR014284">
    <property type="entry name" value="RNA_pol_sigma-70_dom"/>
</dbReference>
<evidence type="ECO:0000256" key="1">
    <source>
        <dbReference type="ARBA" id="ARBA00010641"/>
    </source>
</evidence>
<comment type="similarity">
    <text evidence="1 6">Belongs to the sigma-70 factor family. ECF subfamily.</text>
</comment>
<feature type="domain" description="RNA polymerase sigma-70 region 2" evidence="7">
    <location>
        <begin position="50"/>
        <end position="111"/>
    </location>
</feature>
<dbReference type="GO" id="GO:0003677">
    <property type="term" value="F:DNA binding"/>
    <property type="evidence" value="ECO:0007669"/>
    <property type="project" value="UniProtKB-KW"/>
</dbReference>
<evidence type="ECO:0000256" key="2">
    <source>
        <dbReference type="ARBA" id="ARBA00023015"/>
    </source>
</evidence>
<keyword evidence="4 6" id="KW-0238">DNA-binding</keyword>
<evidence type="ECO:0000256" key="5">
    <source>
        <dbReference type="ARBA" id="ARBA00023163"/>
    </source>
</evidence>
<accession>A0A3E0K1B9</accession>
<dbReference type="SUPFAM" id="SSF88659">
    <property type="entry name" value="Sigma3 and sigma4 domains of RNA polymerase sigma factors"/>
    <property type="match status" value="1"/>
</dbReference>
<keyword evidence="3 6" id="KW-0731">Sigma factor</keyword>
<sequence length="213" mass="24970">MFLASYCRPKGEGGYGLHSSADVRDAFLIAREREILQMEALEAVKAIMDLYGNEIKRFVYTYMQNPADTDDVTQEVFITVYEKLPEFQGRSMLRSWIYAIAANKCKDHLRKWNLRNRRLKEKMFGHFPILRNNPDTPEEAAIKQHAASQLLERVLSLPVKYREVIVLYYFHDLSVKEIGEMLHEKEGTVRTRLDRAREKLRALLSEERSERDG</sequence>
<gene>
    <name evidence="9" type="ORF">C6P37_13670</name>
</gene>
<dbReference type="Pfam" id="PF04542">
    <property type="entry name" value="Sigma70_r2"/>
    <property type="match status" value="1"/>
</dbReference>
<protein>
    <recommendedName>
        <fullName evidence="6">RNA polymerase sigma factor</fullName>
    </recommendedName>
</protein>
<keyword evidence="2 6" id="KW-0805">Transcription regulation</keyword>
<dbReference type="CDD" id="cd06171">
    <property type="entry name" value="Sigma70_r4"/>
    <property type="match status" value="1"/>
</dbReference>
<dbReference type="Gene3D" id="1.10.10.10">
    <property type="entry name" value="Winged helix-like DNA-binding domain superfamily/Winged helix DNA-binding domain"/>
    <property type="match status" value="1"/>
</dbReference>
<feature type="domain" description="RNA polymerase sigma factor 70 region 4 type 2" evidence="8">
    <location>
        <begin position="149"/>
        <end position="200"/>
    </location>
</feature>
<evidence type="ECO:0000259" key="8">
    <source>
        <dbReference type="Pfam" id="PF08281"/>
    </source>
</evidence>
<dbReference type="InterPro" id="IPR013325">
    <property type="entry name" value="RNA_pol_sigma_r2"/>
</dbReference>
<dbReference type="InterPro" id="IPR036388">
    <property type="entry name" value="WH-like_DNA-bd_sf"/>
</dbReference>
<dbReference type="GO" id="GO:0016987">
    <property type="term" value="F:sigma factor activity"/>
    <property type="evidence" value="ECO:0007669"/>
    <property type="project" value="UniProtKB-KW"/>
</dbReference>
<dbReference type="Gene3D" id="1.10.1740.10">
    <property type="match status" value="1"/>
</dbReference>
<dbReference type="Proteomes" id="UP000257014">
    <property type="component" value="Unassembled WGS sequence"/>
</dbReference>
<reference evidence="9 10" key="1">
    <citation type="submission" date="2018-03" db="EMBL/GenBank/DDBJ databases">
        <authorList>
            <person name="Keele B.F."/>
        </authorList>
    </citation>
    <scope>NUCLEOTIDE SEQUENCE [LARGE SCALE GENOMIC DNA]</scope>
    <source>
        <strain evidence="9">ZCTH4_d</strain>
    </source>
</reference>
<proteinExistence type="inferred from homology"/>
<comment type="caution">
    <text evidence="9">The sequence shown here is derived from an EMBL/GenBank/DDBJ whole genome shotgun (WGS) entry which is preliminary data.</text>
</comment>
<organism evidence="9 10">
    <name type="scientific">Caldibacillus debilis</name>
    <dbReference type="NCBI Taxonomy" id="301148"/>
    <lineage>
        <taxon>Bacteria</taxon>
        <taxon>Bacillati</taxon>
        <taxon>Bacillota</taxon>
        <taxon>Bacilli</taxon>
        <taxon>Bacillales</taxon>
        <taxon>Bacillaceae</taxon>
        <taxon>Caldibacillus</taxon>
    </lineage>
</organism>
<dbReference type="InterPro" id="IPR039425">
    <property type="entry name" value="RNA_pol_sigma-70-like"/>
</dbReference>
<dbReference type="InterPro" id="IPR007627">
    <property type="entry name" value="RNA_pol_sigma70_r2"/>
</dbReference>
<dbReference type="InterPro" id="IPR013324">
    <property type="entry name" value="RNA_pol_sigma_r3/r4-like"/>
</dbReference>
<keyword evidence="5 6" id="KW-0804">Transcription</keyword>
<dbReference type="SUPFAM" id="SSF88946">
    <property type="entry name" value="Sigma2 domain of RNA polymerase sigma factors"/>
    <property type="match status" value="1"/>
</dbReference>
<dbReference type="AlphaFoldDB" id="A0A3E0K1B9"/>
<evidence type="ECO:0000256" key="3">
    <source>
        <dbReference type="ARBA" id="ARBA00023082"/>
    </source>
</evidence>
<evidence type="ECO:0000313" key="9">
    <source>
        <dbReference type="EMBL" id="REJ26374.1"/>
    </source>
</evidence>
<dbReference type="Pfam" id="PF08281">
    <property type="entry name" value="Sigma70_r4_2"/>
    <property type="match status" value="1"/>
</dbReference>
<dbReference type="EMBL" id="QEWE01000026">
    <property type="protein sequence ID" value="REJ26374.1"/>
    <property type="molecule type" value="Genomic_DNA"/>
</dbReference>
<dbReference type="PROSITE" id="PS01063">
    <property type="entry name" value="SIGMA70_ECF"/>
    <property type="match status" value="1"/>
</dbReference>
<name>A0A3E0K1B9_9BACI</name>
<dbReference type="InterPro" id="IPR013249">
    <property type="entry name" value="RNA_pol_sigma70_r4_t2"/>
</dbReference>
<dbReference type="PANTHER" id="PTHR43133:SF60">
    <property type="entry name" value="RNA POLYMERASE SIGMA FACTOR SIGV"/>
    <property type="match status" value="1"/>
</dbReference>
<dbReference type="NCBIfam" id="TIGR02937">
    <property type="entry name" value="sigma70-ECF"/>
    <property type="match status" value="1"/>
</dbReference>
<dbReference type="InterPro" id="IPR000838">
    <property type="entry name" value="RNA_pol_sigma70_ECF_CS"/>
</dbReference>
<evidence type="ECO:0000256" key="4">
    <source>
        <dbReference type="ARBA" id="ARBA00023125"/>
    </source>
</evidence>
<evidence type="ECO:0000256" key="6">
    <source>
        <dbReference type="RuleBase" id="RU000716"/>
    </source>
</evidence>
<evidence type="ECO:0000313" key="10">
    <source>
        <dbReference type="Proteomes" id="UP000257014"/>
    </source>
</evidence>
<dbReference type="GO" id="GO:0006950">
    <property type="term" value="P:response to stress"/>
    <property type="evidence" value="ECO:0007669"/>
    <property type="project" value="UniProtKB-ARBA"/>
</dbReference>